<evidence type="ECO:0000313" key="5">
    <source>
        <dbReference type="Proteomes" id="UP000649151"/>
    </source>
</evidence>
<dbReference type="RefSeq" id="WP_186996165.1">
    <property type="nucleotide sequence ID" value="NZ_JACOQK010000001.1"/>
</dbReference>
<feature type="signal peptide" evidence="3">
    <location>
        <begin position="1"/>
        <end position="32"/>
    </location>
</feature>
<feature type="transmembrane region" description="Helical" evidence="2">
    <location>
        <begin position="1463"/>
        <end position="1482"/>
    </location>
</feature>
<keyword evidence="2" id="KW-0472">Membrane</keyword>
<dbReference type="EMBL" id="JACOQK010000001">
    <property type="protein sequence ID" value="MBC5787011.1"/>
    <property type="molecule type" value="Genomic_DNA"/>
</dbReference>
<evidence type="ECO:0000256" key="2">
    <source>
        <dbReference type="SAM" id="Phobius"/>
    </source>
</evidence>
<feature type="compositionally biased region" description="Low complexity" evidence="1">
    <location>
        <begin position="1442"/>
        <end position="1454"/>
    </location>
</feature>
<dbReference type="PANTHER" id="PTHR36848:SF2">
    <property type="entry name" value="SECRETED PROTEIN"/>
    <property type="match status" value="1"/>
</dbReference>
<evidence type="ECO:0000256" key="1">
    <source>
        <dbReference type="SAM" id="MobiDB-lite"/>
    </source>
</evidence>
<dbReference type="PANTHER" id="PTHR36848">
    <property type="entry name" value="DNA-BINDING PROTEIN (PUTATIVE SECRETED PROTEIN)-RELATED"/>
    <property type="match status" value="1"/>
</dbReference>
<keyword evidence="2" id="KW-1133">Transmembrane helix</keyword>
<keyword evidence="5" id="KW-1185">Reference proteome</keyword>
<keyword evidence="2" id="KW-0812">Transmembrane</keyword>
<dbReference type="Pfam" id="PF17132">
    <property type="entry name" value="Glyco_hydro_106"/>
    <property type="match status" value="1"/>
</dbReference>
<feature type="region of interest" description="Disordered" evidence="1">
    <location>
        <begin position="1430"/>
        <end position="1454"/>
    </location>
</feature>
<proteinExistence type="predicted"/>
<name>A0ABR7IPG6_9CLOT</name>
<evidence type="ECO:0000313" key="4">
    <source>
        <dbReference type="EMBL" id="MBC5787011.1"/>
    </source>
</evidence>
<organism evidence="4 5">
    <name type="scientific">Clostridium facile</name>
    <dbReference type="NCBI Taxonomy" id="2763035"/>
    <lineage>
        <taxon>Bacteria</taxon>
        <taxon>Bacillati</taxon>
        <taxon>Bacillota</taxon>
        <taxon>Clostridia</taxon>
        <taxon>Eubacteriales</taxon>
        <taxon>Clostridiaceae</taxon>
        <taxon>Clostridium</taxon>
    </lineage>
</organism>
<gene>
    <name evidence="4" type="ORF">H8Z77_03095</name>
</gene>
<feature type="chain" id="PRO_5046264711" evidence="3">
    <location>
        <begin position="33"/>
        <end position="1487"/>
    </location>
</feature>
<comment type="caution">
    <text evidence="4">The sequence shown here is derived from an EMBL/GenBank/DDBJ whole genome shotgun (WGS) entry which is preliminary data.</text>
</comment>
<sequence length="1487" mass="160996">MNKKKLWKKLLAGLTAGIVAVSALSINVNVLAAESDETSNTDNLLINSFLNPDDTSGLMARYWFPDAGAGYDSDGDGRGDYIYMVEDMINEFIEAGFGGVELTMLADNADYYDVGGSELASKIGWGTEAWSNIIAAAVDTANQYKEKTGQEFIVDVTITAHWPMIINTIDPNDDNQQQELSYTYQKLTAADLGLTRAARNDVYLDLPAMKTKDESNTDTNRSTFIFTDKLVSTVAAKVASVDQKGNPVLDYDSIVNLTDYAKKTEAYSAGIPNPDWTFMKLVDDGDGYYEWEYYTAEQAQAQLGVKLLTEPVALDPNDPGRYLDDATITVKKSTFSSTVTIVYADGTTTSFETGGPAGNQGIGETWFPANTAVTVTEKDGKTYYSTEGVDPNLILVVNADYFGEKRIAETGIMADTQYEYYVNGNKMKEALGEEVLAGLDSDDNIEAGDYVLVNTYRRGTGQVASGGENITMEGKTYAIDYFNSDGANEVLRYWNENILPHVYTREDGSTTTVQAALEKNGGTIFEDSIELSHTGQLWSKNLLDNFASYNGYSIAPYASLIAGLSCNDTTAANRINEDYSQTLSYQYTHEHNAVISDWAKGFGYSYRAQGHGLSAVDAGDSALAADIPESDNGSDGNGTRTIAGAVNLNPDQHYMSMEALTFGTGFSETPAWYYCLNTLNRYYSEGVNRVILHGTPFKKSYTDYDKQWPGWTFMSFMAWNSRQTWWDDVDIFTDYIARVQGILQDGTAKIPVAILKDAANSNLSASELMSNEQDMVGKGYTYNILTKGMIESEYAATTTNEDGKTVLSSEAEYQVLILDNISKMSVEAMQKIVDFAKAGLTIVDNNGNINAVYGTSYNGEDETIQSLYAELQQQPSYVKVSSDDEALAYIEENIDSGVSYDAKWLESTRFDDVDGSKYYLMYNESDESASSEHGGGPGEEAGDISTMVTLKGNGAPYKLDTATGEVTAITNYTSNNGTVSFQLDIEEGDLFYIVVSDNEAIAAQAIIPEETAEQTTIELGGENTWNLDLQSWGPLTEGNTDEDGNLIDPTLSEKIDLNGLTTTLVNWKDLSLTEEQLNTLGVSKASDISGIGTYSITVNVPNYGDQAKIWAVLNYDYNNLYNAVTQITVTNSNGTTDVEGINPLHHYLDLGTILTPGENTITIKVCGDLENRKNASNSAATMMAADAPAPPGGGPGGPGGSSTSENGLTNASLNLYTVGEVNKIDKHILEQVIANAEECVANGEVDNAITSVQKSFNEALENAKAVYQDESASQTAVDQAWLTLLKEIQKLGFIAGDTTNLNLLIEYAESLVPEQYVDFSAVETALNSAKEVVPGEAMKDEVQQATDTLLNALLDLRLKADKSVLEQVIAEANSKDATSYTAESYAVLTSAVEKATNVLADENATQQDVDTAVESVQTAIDGLVALSGTPVEAPTENNAVDQTTQTGQETTTTKANAAKTGDVAPIAMIATFVAAAGTLMFVNKKRK</sequence>
<reference evidence="4 5" key="1">
    <citation type="submission" date="2020-08" db="EMBL/GenBank/DDBJ databases">
        <title>Genome public.</title>
        <authorList>
            <person name="Liu C."/>
            <person name="Sun Q."/>
        </authorList>
    </citation>
    <scope>NUCLEOTIDE SEQUENCE [LARGE SCALE GENOMIC DNA]</scope>
    <source>
        <strain evidence="4 5">NSJ-27</strain>
    </source>
</reference>
<dbReference type="Proteomes" id="UP000649151">
    <property type="component" value="Unassembled WGS sequence"/>
</dbReference>
<evidence type="ECO:0000256" key="3">
    <source>
        <dbReference type="SAM" id="SignalP"/>
    </source>
</evidence>
<protein>
    <submittedName>
        <fullName evidence="4">FIVAR domain-containing protein</fullName>
    </submittedName>
</protein>
<dbReference type="Gene3D" id="1.20.1270.90">
    <property type="entry name" value="AF1782-like"/>
    <property type="match status" value="2"/>
</dbReference>
<dbReference type="Pfam" id="PF07554">
    <property type="entry name" value="FIVAR"/>
    <property type="match status" value="2"/>
</dbReference>
<keyword evidence="3" id="KW-0732">Signal</keyword>
<dbReference type="InterPro" id="IPR053161">
    <property type="entry name" value="Ulvan_degrading_GH"/>
</dbReference>
<feature type="region of interest" description="Disordered" evidence="1">
    <location>
        <begin position="1184"/>
        <end position="1206"/>
    </location>
</feature>
<accession>A0ABR7IPG6</accession>